<dbReference type="CDD" id="cd09110">
    <property type="entry name" value="PLDc_CLS_1"/>
    <property type="match status" value="1"/>
</dbReference>
<name>A0AAP6MMG9_9GAMM</name>
<dbReference type="PANTHER" id="PTHR21248">
    <property type="entry name" value="CARDIOLIPIN SYNTHASE"/>
    <property type="match status" value="1"/>
</dbReference>
<dbReference type="InterPro" id="IPR001736">
    <property type="entry name" value="PLipase_D/transphosphatidylase"/>
</dbReference>
<dbReference type="CDD" id="cd09159">
    <property type="entry name" value="PLDc_ybhO_like_2"/>
    <property type="match status" value="1"/>
</dbReference>
<dbReference type="PROSITE" id="PS50035">
    <property type="entry name" value="PLD"/>
    <property type="match status" value="2"/>
</dbReference>
<dbReference type="AlphaFoldDB" id="A0AAP6MMG9"/>
<dbReference type="PANTHER" id="PTHR21248:SF22">
    <property type="entry name" value="PHOSPHOLIPASE D"/>
    <property type="match status" value="1"/>
</dbReference>
<comment type="caution">
    <text evidence="2">The sequence shown here is derived from an EMBL/GenBank/DDBJ whole genome shotgun (WGS) entry which is preliminary data.</text>
</comment>
<sequence length="374" mass="43045">MTSSSYADPAKAETALEATAPYRLYHEGDGLYADMLASIYAAKRQILLETYIFADDPVGRRFLSALKDAAGRGVHVRLHVDALGCLFEARKGLFRDLRIQGVEVRLFHPWSWRDPWRFNLRNHCKLLIIDDSCAYLGGFNIHAESSYRAVGEERWRDSHLRLDNPSLVAEAREIFDALWHHRPRPIARRHREYAGLRLVSNRTHAERSQFRAVFREALAGAENRVRVTTPYFAPDPLTLQLMRRAAARGVRVELLLPSISDVWITQLAARQLYRRLLDDGLTIYEYQGRVMHAKCLTVDGAWSTIGTANLDYRSFFLNLELNLVSRRSDLCQALDQQFDRDRRQSQVISHESLSATGQLEAILGSLAWRLRRWL</sequence>
<accession>A0AAP6MMG9</accession>
<evidence type="ECO:0000259" key="1">
    <source>
        <dbReference type="PROSITE" id="PS50035"/>
    </source>
</evidence>
<dbReference type="EMBL" id="JAYGII010000008">
    <property type="protein sequence ID" value="MEA5445286.1"/>
    <property type="molecule type" value="Genomic_DNA"/>
</dbReference>
<dbReference type="Pfam" id="PF13091">
    <property type="entry name" value="PLDc_2"/>
    <property type="match status" value="2"/>
</dbReference>
<evidence type="ECO:0000313" key="2">
    <source>
        <dbReference type="EMBL" id="MEA5445286.1"/>
    </source>
</evidence>
<dbReference type="Gene3D" id="3.30.870.10">
    <property type="entry name" value="Endonuclease Chain A"/>
    <property type="match status" value="2"/>
</dbReference>
<keyword evidence="3" id="KW-1185">Reference proteome</keyword>
<protein>
    <submittedName>
        <fullName evidence="2">Phosphatidylserine/phosphatidylglycerophosphate/ cardiolipin synthase family protein</fullName>
    </submittedName>
</protein>
<dbReference type="RefSeq" id="WP_346050916.1">
    <property type="nucleotide sequence ID" value="NZ_JAYGII010000008.1"/>
</dbReference>
<gene>
    <name evidence="2" type="ORF">VCB98_05585</name>
</gene>
<dbReference type="InterPro" id="IPR025202">
    <property type="entry name" value="PLD-like_dom"/>
</dbReference>
<dbReference type="GO" id="GO:0032049">
    <property type="term" value="P:cardiolipin biosynthetic process"/>
    <property type="evidence" value="ECO:0007669"/>
    <property type="project" value="UniProtKB-ARBA"/>
</dbReference>
<reference evidence="2 3" key="1">
    <citation type="submission" date="2023-12" db="EMBL/GenBank/DDBJ databases">
        <title>Whole-genome sequencing of halo(alkali)philic microorganisms from hypersaline lakes.</title>
        <authorList>
            <person name="Sorokin D.Y."/>
            <person name="Merkel A.Y."/>
            <person name="Messina E."/>
            <person name="Yakimov M."/>
        </authorList>
    </citation>
    <scope>NUCLEOTIDE SEQUENCE [LARGE SCALE GENOMIC DNA]</scope>
    <source>
        <strain evidence="2 3">AB-CW1</strain>
    </source>
</reference>
<feature type="domain" description="PLD phosphodiesterase" evidence="1">
    <location>
        <begin position="118"/>
        <end position="145"/>
    </location>
</feature>
<dbReference type="GO" id="GO:0030572">
    <property type="term" value="F:phosphatidyltransferase activity"/>
    <property type="evidence" value="ECO:0007669"/>
    <property type="project" value="UniProtKB-ARBA"/>
</dbReference>
<evidence type="ECO:0000313" key="3">
    <source>
        <dbReference type="Proteomes" id="UP001302316"/>
    </source>
</evidence>
<dbReference type="Proteomes" id="UP001302316">
    <property type="component" value="Unassembled WGS sequence"/>
</dbReference>
<dbReference type="SMART" id="SM00155">
    <property type="entry name" value="PLDc"/>
    <property type="match status" value="2"/>
</dbReference>
<dbReference type="SUPFAM" id="SSF56024">
    <property type="entry name" value="Phospholipase D/nuclease"/>
    <property type="match status" value="2"/>
</dbReference>
<feature type="domain" description="PLD phosphodiesterase" evidence="1">
    <location>
        <begin position="287"/>
        <end position="314"/>
    </location>
</feature>
<proteinExistence type="predicted"/>
<organism evidence="2 3">
    <name type="scientific">Natronospira elongata</name>
    <dbReference type="NCBI Taxonomy" id="3110268"/>
    <lineage>
        <taxon>Bacteria</taxon>
        <taxon>Pseudomonadati</taxon>
        <taxon>Pseudomonadota</taxon>
        <taxon>Gammaproteobacteria</taxon>
        <taxon>Natronospirales</taxon>
        <taxon>Natronospiraceae</taxon>
        <taxon>Natronospira</taxon>
    </lineage>
</organism>